<dbReference type="EMBL" id="QJSW01000005">
    <property type="protein sequence ID" value="PYE49817.1"/>
    <property type="molecule type" value="Genomic_DNA"/>
</dbReference>
<proteinExistence type="predicted"/>
<evidence type="ECO:0000313" key="2">
    <source>
        <dbReference type="Proteomes" id="UP000247790"/>
    </source>
</evidence>
<protein>
    <submittedName>
        <fullName evidence="1">Uncharacterized protein</fullName>
    </submittedName>
</protein>
<dbReference type="Proteomes" id="UP000247790">
    <property type="component" value="Unassembled WGS sequence"/>
</dbReference>
<gene>
    <name evidence="1" type="ORF">DFQ00_105321</name>
</gene>
<comment type="caution">
    <text evidence="1">The sequence shown here is derived from an EMBL/GenBank/DDBJ whole genome shotgun (WGS) entry which is preliminary data.</text>
</comment>
<organism evidence="1 2">
    <name type="scientific">Paenibacillus barcinonensis</name>
    <dbReference type="NCBI Taxonomy" id="198119"/>
    <lineage>
        <taxon>Bacteria</taxon>
        <taxon>Bacillati</taxon>
        <taxon>Bacillota</taxon>
        <taxon>Bacilli</taxon>
        <taxon>Bacillales</taxon>
        <taxon>Paenibacillaceae</taxon>
        <taxon>Paenibacillus</taxon>
    </lineage>
</organism>
<name>A0A2V4VBP3_PAEBA</name>
<sequence>MGGQAGQVSARIFTTPKGALKMPKVKQISVGASFTKNLGNFQSLKVEANIVIELHDGDYPDEAYADAWARVQEQIRNGLGKGQPK</sequence>
<accession>A0A2V4VBP3</accession>
<dbReference type="AlphaFoldDB" id="A0A2V4VBP3"/>
<evidence type="ECO:0000313" key="1">
    <source>
        <dbReference type="EMBL" id="PYE49817.1"/>
    </source>
</evidence>
<reference evidence="1 2" key="1">
    <citation type="submission" date="2018-06" db="EMBL/GenBank/DDBJ databases">
        <title>Genomic Encyclopedia of Type Strains, Phase III (KMG-III): the genomes of soil and plant-associated and newly described type strains.</title>
        <authorList>
            <person name="Whitman W."/>
        </authorList>
    </citation>
    <scope>NUCLEOTIDE SEQUENCE [LARGE SCALE GENOMIC DNA]</scope>
    <source>
        <strain evidence="1 2">CECT 7022</strain>
    </source>
</reference>